<dbReference type="Proteomes" id="UP000011976">
    <property type="component" value="Unassembled WGS sequence"/>
</dbReference>
<reference evidence="3" key="1">
    <citation type="journal article" date="2013" name="Genome Announc.">
        <title>Genome sequence of the basidiomycetous yeast Pseudozyma antarctica T-34, a producer of the glycolipid biosurfactants mannosylerythritol lipids.</title>
        <authorList>
            <person name="Morita T."/>
            <person name="Koike H."/>
            <person name="Koyama Y."/>
            <person name="Hagiwara H."/>
            <person name="Ito E."/>
            <person name="Fukuoka T."/>
            <person name="Imura T."/>
            <person name="Machida M."/>
            <person name="Kitamoto D."/>
        </authorList>
    </citation>
    <scope>NUCLEOTIDE SEQUENCE [LARGE SCALE GENOMIC DNA]</scope>
    <source>
        <strain evidence="3">T-34</strain>
    </source>
</reference>
<feature type="signal peptide" evidence="1">
    <location>
        <begin position="1"/>
        <end position="33"/>
    </location>
</feature>
<name>M9MGQ0_PSEA3</name>
<sequence length="218" mass="25267">MAQHCRNKAQQVLRCAFLGWMALLICFATRTAGQVSDADSGISGPRRLPSPAPIPADRSGWYDIRLRDRELAQRLAAERRRAGFETGGLLQHRILEPVYGQNLPAIAEKAHKYFHEPGVKFSVDRVKPNMYYLMTPAPVNKEWFRLMQIEYTPEAMKRPPMLVYQMFRDTERDGFQYRLLGVERVQDKTDPFYFLRGWMGSSGVHPLEDITKELRQLH</sequence>
<protein>
    <submittedName>
        <fullName evidence="2">Uncharacterized protein</fullName>
    </submittedName>
</protein>
<dbReference type="EMBL" id="DF196781">
    <property type="protein sequence ID" value="GAC75407.1"/>
    <property type="molecule type" value="Genomic_DNA"/>
</dbReference>
<evidence type="ECO:0000313" key="2">
    <source>
        <dbReference type="EMBL" id="GAC75407.1"/>
    </source>
</evidence>
<keyword evidence="1" id="KW-0732">Signal</keyword>
<evidence type="ECO:0000256" key="1">
    <source>
        <dbReference type="SAM" id="SignalP"/>
    </source>
</evidence>
<gene>
    <name evidence="2" type="ORF">PANT_15c00060</name>
</gene>
<dbReference type="OrthoDB" id="10283396at2759"/>
<organism evidence="2 3">
    <name type="scientific">Pseudozyma antarctica (strain T-34)</name>
    <name type="common">Yeast</name>
    <name type="synonym">Candida antarctica</name>
    <dbReference type="NCBI Taxonomy" id="1151754"/>
    <lineage>
        <taxon>Eukaryota</taxon>
        <taxon>Fungi</taxon>
        <taxon>Dikarya</taxon>
        <taxon>Basidiomycota</taxon>
        <taxon>Ustilaginomycotina</taxon>
        <taxon>Ustilaginomycetes</taxon>
        <taxon>Ustilaginales</taxon>
        <taxon>Ustilaginaceae</taxon>
        <taxon>Moesziomyces</taxon>
    </lineage>
</organism>
<accession>M9MGQ0</accession>
<proteinExistence type="predicted"/>
<feature type="chain" id="PRO_5004100849" evidence="1">
    <location>
        <begin position="34"/>
        <end position="218"/>
    </location>
</feature>
<dbReference type="AlphaFoldDB" id="M9MGQ0"/>
<evidence type="ECO:0000313" key="3">
    <source>
        <dbReference type="Proteomes" id="UP000011976"/>
    </source>
</evidence>